<evidence type="ECO:0000256" key="1">
    <source>
        <dbReference type="SAM" id="Phobius"/>
    </source>
</evidence>
<dbReference type="PANTHER" id="PTHR11183">
    <property type="entry name" value="GLYCOGENIN SUBFAMILY MEMBER"/>
    <property type="match status" value="1"/>
</dbReference>
<dbReference type="SUPFAM" id="SSF53448">
    <property type="entry name" value="Nucleotide-diphospho-sugar transferases"/>
    <property type="match status" value="1"/>
</dbReference>
<evidence type="ECO:0008006" key="4">
    <source>
        <dbReference type="Google" id="ProtNLM"/>
    </source>
</evidence>
<sequence length="405" mass="47108">MLQLKVKLKPFLIVVFVVFVYILTSLCANILPFNLIISNDLRSFQNLTMLWFGYDSYSSSTKKHLVKSRTRPRNETRTFAKNGTNINCEQSPFPAHDLQNDEFFFVPSPDENPHFAYAWYISEAHYLCSALVSMKRLKALRAESKFPYPVDFVMVHTKEDRIDNTPHNLVKQWETEGGIRVSFPSLRGFITNSYYKTSLQKFHIFLLNYTRVISMDADGVALNNMDHLFLLKLPQGVRMAAPQGYWFNNEGFITGDDDTCKGVNFPLITSILLLIEPSKELYSRVVPYFGKTRPVSKLEYFDMDIIQSEFNCKTNDIMVLPKMYGTLDSDFYKTFKIFQNYRKCLDFSQVQYLHFSHQGKPWTRGLSQVRRQYGSSNLHSNASSMFVQWFRDAHMVCPNLLPELS</sequence>
<dbReference type="AlphaFoldDB" id="A0A553NZ49"/>
<keyword evidence="1" id="KW-1133">Transmembrane helix</keyword>
<dbReference type="STRING" id="6832.A0A553NZ49"/>
<evidence type="ECO:0000313" key="3">
    <source>
        <dbReference type="Proteomes" id="UP000318571"/>
    </source>
</evidence>
<comment type="caution">
    <text evidence="2">The sequence shown here is derived from an EMBL/GenBank/DDBJ whole genome shotgun (WGS) entry which is preliminary data.</text>
</comment>
<keyword evidence="1" id="KW-0812">Transmembrane</keyword>
<keyword evidence="3" id="KW-1185">Reference proteome</keyword>
<feature type="non-terminal residue" evidence="2">
    <location>
        <position position="405"/>
    </location>
</feature>
<organism evidence="2 3">
    <name type="scientific">Tigriopus californicus</name>
    <name type="common">Marine copepod</name>
    <dbReference type="NCBI Taxonomy" id="6832"/>
    <lineage>
        <taxon>Eukaryota</taxon>
        <taxon>Metazoa</taxon>
        <taxon>Ecdysozoa</taxon>
        <taxon>Arthropoda</taxon>
        <taxon>Crustacea</taxon>
        <taxon>Multicrustacea</taxon>
        <taxon>Hexanauplia</taxon>
        <taxon>Copepoda</taxon>
        <taxon>Harpacticoida</taxon>
        <taxon>Harpacticidae</taxon>
        <taxon>Tigriopus</taxon>
    </lineage>
</organism>
<proteinExistence type="predicted"/>
<gene>
    <name evidence="2" type="ORF">TCAL_05186</name>
</gene>
<dbReference type="InterPro" id="IPR029044">
    <property type="entry name" value="Nucleotide-diphossugar_trans"/>
</dbReference>
<dbReference type="OMA" id="YEEYWAQ"/>
<feature type="transmembrane region" description="Helical" evidence="1">
    <location>
        <begin position="12"/>
        <end position="37"/>
    </location>
</feature>
<accession>A0A553NZ49</accession>
<keyword evidence="1" id="KW-0472">Membrane</keyword>
<dbReference type="Gene3D" id="3.90.550.10">
    <property type="entry name" value="Spore Coat Polysaccharide Biosynthesis Protein SpsA, Chain A"/>
    <property type="match status" value="1"/>
</dbReference>
<reference evidence="2 3" key="1">
    <citation type="journal article" date="2018" name="Nat. Ecol. Evol.">
        <title>Genomic signatures of mitonuclear coevolution across populations of Tigriopus californicus.</title>
        <authorList>
            <person name="Barreto F.S."/>
            <person name="Watson E.T."/>
            <person name="Lima T.G."/>
            <person name="Willett C.S."/>
            <person name="Edmands S."/>
            <person name="Li W."/>
            <person name="Burton R.S."/>
        </authorList>
    </citation>
    <scope>NUCLEOTIDE SEQUENCE [LARGE SCALE GENOMIC DNA]</scope>
    <source>
        <strain evidence="2 3">San Diego</strain>
    </source>
</reference>
<protein>
    <recommendedName>
        <fullName evidence="4">Nucleotide-diphospho-sugar transferase domain-containing protein</fullName>
    </recommendedName>
</protein>
<dbReference type="InterPro" id="IPR050587">
    <property type="entry name" value="GNT1/Glycosyltrans_8"/>
</dbReference>
<name>A0A553NZ49_TIGCA</name>
<dbReference type="EMBL" id="VCGU01000009">
    <property type="protein sequence ID" value="TRY70719.1"/>
    <property type="molecule type" value="Genomic_DNA"/>
</dbReference>
<evidence type="ECO:0000313" key="2">
    <source>
        <dbReference type="EMBL" id="TRY70719.1"/>
    </source>
</evidence>
<dbReference type="Proteomes" id="UP000318571">
    <property type="component" value="Chromosome 9"/>
</dbReference>